<feature type="transmembrane region" description="Helical" evidence="1">
    <location>
        <begin position="331"/>
        <end position="352"/>
    </location>
</feature>
<dbReference type="EMBL" id="JADBEF010000001">
    <property type="protein sequence ID" value="MBE1558565.1"/>
    <property type="molecule type" value="Genomic_DNA"/>
</dbReference>
<reference evidence="2 3" key="1">
    <citation type="submission" date="2020-10" db="EMBL/GenBank/DDBJ databases">
        <title>Sequencing the genomes of 1000 actinobacteria strains.</title>
        <authorList>
            <person name="Klenk H.-P."/>
        </authorList>
    </citation>
    <scope>NUCLEOTIDE SEQUENCE [LARGE SCALE GENOMIC DNA]</scope>
    <source>
        <strain evidence="2 3">DSM 43748</strain>
    </source>
</reference>
<protein>
    <submittedName>
        <fullName evidence="2">ABC-2 type transport system permease protein</fullName>
    </submittedName>
</protein>
<feature type="transmembrane region" description="Helical" evidence="1">
    <location>
        <begin position="155"/>
        <end position="176"/>
    </location>
</feature>
<keyword evidence="1" id="KW-0472">Membrane</keyword>
<feature type="transmembrane region" description="Helical" evidence="1">
    <location>
        <begin position="231"/>
        <end position="252"/>
    </location>
</feature>
<sequence>MTGTLALLWLALRRDRVMLPVWVAVVVAVVIATASAIAELYDDPAQRLLLDSTVAANPALVAMTGPIFDPTSLGGLTAWRVCGVATVLVALMSVILVIRHTRAEEESGRAELVGSAVVGRHALPAAAVILVAAADLAAGLAVTAALAGLGLQGAFAFGMSIAGTGWLFAGLAVLAAQLTQHAHTASAIGHASVGVAFVLRAAGDASGLEWLSWTSPLGWAQRVRPFAGEQWWVLGLLAAVALGLVGAAVLLARRRDLGAGLLPARRGPAAAARHLAPAWRMHRATLLGWTIAFAAVGTLFGLLAQSITALVTDNPQIAELLARLGGDEGTLVDTFFATELGLLGLVAGGYAVDATLRLRAEEQAGRAEPVLATAVPRWRWAAGHLALALAGTTLILAAGGLGAGLAHGLRVGDVSGQLPRLLAAALAQAPAAWVLAGLAMLLFGALPRLTGLAWAALLACVLLGELGQLLQIDEAIRRVSPYEHLPSLPGAGAGAAPFLWLGAVAAALVAAGLLAFRRRDLTGP</sequence>
<comment type="caution">
    <text evidence="2">The sequence shown here is derived from an EMBL/GenBank/DDBJ whole genome shotgun (WGS) entry which is preliminary data.</text>
</comment>
<keyword evidence="3" id="KW-1185">Reference proteome</keyword>
<organism evidence="2 3">
    <name type="scientific">Nonomuraea africana</name>
    <dbReference type="NCBI Taxonomy" id="46171"/>
    <lineage>
        <taxon>Bacteria</taxon>
        <taxon>Bacillati</taxon>
        <taxon>Actinomycetota</taxon>
        <taxon>Actinomycetes</taxon>
        <taxon>Streptosporangiales</taxon>
        <taxon>Streptosporangiaceae</taxon>
        <taxon>Nonomuraea</taxon>
    </lineage>
</organism>
<name>A0ABR9K9I4_9ACTN</name>
<keyword evidence="1" id="KW-0812">Transmembrane</keyword>
<feature type="transmembrane region" description="Helical" evidence="1">
    <location>
        <begin position="78"/>
        <end position="101"/>
    </location>
</feature>
<feature type="transmembrane region" description="Helical" evidence="1">
    <location>
        <begin position="492"/>
        <end position="516"/>
    </location>
</feature>
<dbReference type="Proteomes" id="UP000661607">
    <property type="component" value="Unassembled WGS sequence"/>
</dbReference>
<feature type="transmembrane region" description="Helical" evidence="1">
    <location>
        <begin position="452"/>
        <end position="472"/>
    </location>
</feature>
<proteinExistence type="predicted"/>
<evidence type="ECO:0000313" key="2">
    <source>
        <dbReference type="EMBL" id="MBE1558565.1"/>
    </source>
</evidence>
<dbReference type="RefSeq" id="WP_192773966.1">
    <property type="nucleotide sequence ID" value="NZ_BAAASY010000003.1"/>
</dbReference>
<feature type="transmembrane region" description="Helical" evidence="1">
    <location>
        <begin position="188"/>
        <end position="211"/>
    </location>
</feature>
<feature type="transmembrane region" description="Helical" evidence="1">
    <location>
        <begin position="21"/>
        <end position="41"/>
    </location>
</feature>
<feature type="transmembrane region" description="Helical" evidence="1">
    <location>
        <begin position="421"/>
        <end position="445"/>
    </location>
</feature>
<evidence type="ECO:0000256" key="1">
    <source>
        <dbReference type="SAM" id="Phobius"/>
    </source>
</evidence>
<accession>A0ABR9K9I4</accession>
<feature type="transmembrane region" description="Helical" evidence="1">
    <location>
        <begin position="122"/>
        <end position="149"/>
    </location>
</feature>
<keyword evidence="1" id="KW-1133">Transmembrane helix</keyword>
<feature type="transmembrane region" description="Helical" evidence="1">
    <location>
        <begin position="286"/>
        <end position="311"/>
    </location>
</feature>
<evidence type="ECO:0000313" key="3">
    <source>
        <dbReference type="Proteomes" id="UP000661607"/>
    </source>
</evidence>
<gene>
    <name evidence="2" type="ORF">H4W81_001344</name>
</gene>
<feature type="transmembrane region" description="Helical" evidence="1">
    <location>
        <begin position="385"/>
        <end position="409"/>
    </location>
</feature>